<dbReference type="CDD" id="cd06588">
    <property type="entry name" value="PhnB_like"/>
    <property type="match status" value="1"/>
</dbReference>
<evidence type="ECO:0000259" key="1">
    <source>
        <dbReference type="Pfam" id="PF06983"/>
    </source>
</evidence>
<dbReference type="SUPFAM" id="SSF54593">
    <property type="entry name" value="Glyoxalase/Bleomycin resistance protein/Dihydroxybiphenyl dioxygenase"/>
    <property type="match status" value="1"/>
</dbReference>
<dbReference type="Proteomes" id="UP000093748">
    <property type="component" value="Unassembled WGS sequence"/>
</dbReference>
<dbReference type="PANTHER" id="PTHR33990">
    <property type="entry name" value="PROTEIN YJDN-RELATED"/>
    <property type="match status" value="1"/>
</dbReference>
<comment type="caution">
    <text evidence="2">The sequence shown here is derived from an EMBL/GenBank/DDBJ whole genome shotgun (WGS) entry which is preliminary data.</text>
</comment>
<dbReference type="RefSeq" id="WP_010913159.1">
    <property type="nucleotide sequence ID" value="NZ_LZTH01000023.1"/>
</dbReference>
<dbReference type="GeneID" id="66680479"/>
<dbReference type="InterPro" id="IPR029068">
    <property type="entry name" value="Glyas_Bleomycin-R_OHBP_Dase"/>
</dbReference>
<dbReference type="InterPro" id="IPR009725">
    <property type="entry name" value="3_dmu_93_MTrfase"/>
</dbReference>
<dbReference type="PIRSF" id="PIRSF021700">
    <property type="entry name" value="3_dmu_93_MTrfase"/>
    <property type="match status" value="1"/>
</dbReference>
<evidence type="ECO:0000313" key="3">
    <source>
        <dbReference type="Proteomes" id="UP000093748"/>
    </source>
</evidence>
<dbReference type="EMBL" id="LZTJ01000001">
    <property type="protein sequence ID" value="OBP82282.1"/>
    <property type="molecule type" value="Genomic_DNA"/>
</dbReference>
<reference evidence="3" key="1">
    <citation type="submission" date="2016-06" db="EMBL/GenBank/DDBJ databases">
        <title>NZP2037 Pacbio-Illumina hybrid assembly.</title>
        <authorList>
            <person name="Ramsay J.P."/>
        </authorList>
    </citation>
    <scope>NUCLEOTIDE SEQUENCE [LARGE SCALE GENOMIC DNA]</scope>
    <source>
        <strain evidence="3">R7ANS::ICEMlSym2042</strain>
    </source>
</reference>
<sequence length="156" mass="17352">MQKITTFLWFDGQAEEAMNHYMSIFKNSKELSVTRWPKGHADEGKVLVASFELDGVPFLALNGGPQYKFTEAISLSIDCKTQEEVDHFWTRLTEDGGEPGPCGWLKDKFGVSWQVVPEQLPRLLGDADRAKAGRAMNAMMQMGKIDIAKLEAAAKG</sequence>
<protein>
    <recommendedName>
        <fullName evidence="1">PhnB-like domain-containing protein</fullName>
    </recommendedName>
</protein>
<dbReference type="PANTHER" id="PTHR33990:SF2">
    <property type="entry name" value="PHNB-LIKE DOMAIN-CONTAINING PROTEIN"/>
    <property type="match status" value="1"/>
</dbReference>
<gene>
    <name evidence="2" type="ORF">BAE39_01505</name>
</gene>
<accession>A0A1A5IB20</accession>
<feature type="domain" description="PhnB-like" evidence="1">
    <location>
        <begin position="2"/>
        <end position="116"/>
    </location>
</feature>
<dbReference type="OrthoDB" id="9806473at2"/>
<dbReference type="Gene3D" id="3.10.180.10">
    <property type="entry name" value="2,3-Dihydroxybiphenyl 1,2-Dioxygenase, domain 1"/>
    <property type="match status" value="1"/>
</dbReference>
<dbReference type="AlphaFoldDB" id="A0A1A5IB20"/>
<dbReference type="InterPro" id="IPR028973">
    <property type="entry name" value="PhnB-like"/>
</dbReference>
<proteinExistence type="predicted"/>
<name>A0A1A5IB20_RHILI</name>
<organism evidence="2 3">
    <name type="scientific">Rhizobium loti</name>
    <name type="common">Mesorhizobium loti</name>
    <dbReference type="NCBI Taxonomy" id="381"/>
    <lineage>
        <taxon>Bacteria</taxon>
        <taxon>Pseudomonadati</taxon>
        <taxon>Pseudomonadota</taxon>
        <taxon>Alphaproteobacteria</taxon>
        <taxon>Hyphomicrobiales</taxon>
        <taxon>Phyllobacteriaceae</taxon>
        <taxon>Mesorhizobium</taxon>
    </lineage>
</organism>
<dbReference type="Pfam" id="PF06983">
    <property type="entry name" value="3-dmu-9_3-mt"/>
    <property type="match status" value="1"/>
</dbReference>
<evidence type="ECO:0000313" key="2">
    <source>
        <dbReference type="EMBL" id="OBP82282.1"/>
    </source>
</evidence>